<evidence type="ECO:0000256" key="1">
    <source>
        <dbReference type="SAM" id="MobiDB-lite"/>
    </source>
</evidence>
<dbReference type="InterPro" id="IPR025323">
    <property type="entry name" value="DUF4229"/>
</dbReference>
<evidence type="ECO:0000313" key="3">
    <source>
        <dbReference type="EMBL" id="GLY56217.1"/>
    </source>
</evidence>
<dbReference type="Pfam" id="PF14012">
    <property type="entry name" value="DUF4229"/>
    <property type="match status" value="1"/>
</dbReference>
<keyword evidence="2" id="KW-0812">Transmembrane</keyword>
<sequence length="139" mass="14310">MAPAYGPYPGVVPVVVYSVLRLLLFAVALGALWFAGLRGWLLVLVAAAVALMLSYLTLSKPREAASRYLAARAEHRARTGERFSREIEDDAAAEDAAVDGAAAAAGSTDPAAADGTSRPEAEAEAEADATGRPGASPAR</sequence>
<gene>
    <name evidence="3" type="ORF">Ccel01_08190</name>
</gene>
<evidence type="ECO:0000313" key="4">
    <source>
        <dbReference type="Proteomes" id="UP001165168"/>
    </source>
</evidence>
<keyword evidence="2" id="KW-1133">Transmembrane helix</keyword>
<feature type="region of interest" description="Disordered" evidence="1">
    <location>
        <begin position="97"/>
        <end position="139"/>
    </location>
</feature>
<dbReference type="EMBL" id="BSTG01000001">
    <property type="protein sequence ID" value="GLY56217.1"/>
    <property type="molecule type" value="Genomic_DNA"/>
</dbReference>
<evidence type="ECO:0008006" key="5">
    <source>
        <dbReference type="Google" id="ProtNLM"/>
    </source>
</evidence>
<dbReference type="Proteomes" id="UP001165168">
    <property type="component" value="Unassembled WGS sequence"/>
</dbReference>
<name>A0AAV5P3E9_CELCE</name>
<reference evidence="3" key="1">
    <citation type="submission" date="2023-03" db="EMBL/GenBank/DDBJ databases">
        <title>Cellulosimicrobium cellulans NBRC 103059.</title>
        <authorList>
            <person name="Ichikawa N."/>
            <person name="Sato H."/>
            <person name="Tonouchi N."/>
        </authorList>
    </citation>
    <scope>NUCLEOTIDE SEQUENCE</scope>
    <source>
        <strain evidence="3">NBRC 103059</strain>
    </source>
</reference>
<feature type="compositionally biased region" description="Low complexity" evidence="1">
    <location>
        <begin position="98"/>
        <end position="115"/>
    </location>
</feature>
<feature type="transmembrane region" description="Helical" evidence="2">
    <location>
        <begin position="40"/>
        <end position="58"/>
    </location>
</feature>
<evidence type="ECO:0000256" key="2">
    <source>
        <dbReference type="SAM" id="Phobius"/>
    </source>
</evidence>
<comment type="caution">
    <text evidence="3">The sequence shown here is derived from an EMBL/GenBank/DDBJ whole genome shotgun (WGS) entry which is preliminary data.</text>
</comment>
<feature type="transmembrane region" description="Helical" evidence="2">
    <location>
        <begin position="12"/>
        <end position="34"/>
    </location>
</feature>
<protein>
    <recommendedName>
        <fullName evidence="5">DUF4229 domain-containing protein</fullName>
    </recommendedName>
</protein>
<keyword evidence="2" id="KW-0472">Membrane</keyword>
<dbReference type="AlphaFoldDB" id="A0AAV5P3E9"/>
<accession>A0AAV5P3E9</accession>
<organism evidence="3 4">
    <name type="scientific">Cellulosimicrobium cellulans</name>
    <name type="common">Arthrobacter luteus</name>
    <dbReference type="NCBI Taxonomy" id="1710"/>
    <lineage>
        <taxon>Bacteria</taxon>
        <taxon>Bacillati</taxon>
        <taxon>Actinomycetota</taxon>
        <taxon>Actinomycetes</taxon>
        <taxon>Micrococcales</taxon>
        <taxon>Promicromonosporaceae</taxon>
        <taxon>Cellulosimicrobium</taxon>
    </lineage>
</organism>
<proteinExistence type="predicted"/>